<dbReference type="Gene3D" id="3.30.565.10">
    <property type="entry name" value="Histidine kinase-like ATPase, C-terminal domain"/>
    <property type="match status" value="1"/>
</dbReference>
<dbReference type="InterPro" id="IPR011990">
    <property type="entry name" value="TPR-like_helical_dom_sf"/>
</dbReference>
<dbReference type="PANTHER" id="PTHR45569">
    <property type="entry name" value="SENSOR PROTEIN KDPD"/>
    <property type="match status" value="1"/>
</dbReference>
<sequence length="657" mass="75378">MKQYLYLLLLATLVIVGGGRISAAEVEQELAQRVQQAQVSGSDSDFYNAHKTFLNHLEQNKDWDKYYRVWMNRVIYDVNHKRFHRAFIEIHRITDDIRDRHQERYLYIPNMCLGFFYSGRNQPELGEKYFRKALQGIDADKEPVSVFNCYLSLSQVLSFNRPTEAMACLDSLPKQMLENPMYDSGVLGFRCIIANRLGDQKAFNQYFARYDSIRQNNPAGFNPANLFQVMVCHYMQKNDWQKALAWCDSTDVPMMANELRLDVYEKMGDWKRAFRASELKDSFQQVDEREVLEDDIMDISHSIDLLQAEEEKAELRHSQLMLGGLMAAVIIALLIGMLIYRYFKNLKLKEQFQELQEAHRRAEAGQAIRRAFVTTIFEKLKSPINTLLNYARIFNDPEFKLKPEERSKRYSDIVAAARNIESLMDPVLDSYSRGDLGISDEEKRICQDALRSPLQTLIGTAEVIIEADGQIPHDEYMQLRNAICRDCYDVATSTRKLVLFSLYGDSYPINKTDEVGLNEMIRTVLNSYDVHFKTKPKTFDFKSDVTDDVTIHTHALLQELLNCLLDNVVKYATGDTLTLNCHANADGTYSIVLSNEGPAIPAADAERIFVPFVRLSPDEHSLGVGLPLARCLAISMGYTLTVDTTYKQGARYIINGL</sequence>
<reference evidence="3" key="1">
    <citation type="journal article" date="2014" name="J. Ind. Microbiol. Biotechnol.">
        <title>Analysis of the bovine rumen microbiome reveals a diversity of Sus-like polysaccharide utilization loci from the bacterial phylum Bacteroidetes.</title>
        <authorList>
            <person name="Rosewarne C.P."/>
            <person name="Pope P.B."/>
            <person name="Cheung J.L."/>
            <person name="Morrison M."/>
        </authorList>
    </citation>
    <scope>NUCLEOTIDE SEQUENCE</scope>
    <source>
        <strain evidence="3">Sc00028</strain>
    </source>
</reference>
<dbReference type="Pfam" id="PF02518">
    <property type="entry name" value="HATPase_c"/>
    <property type="match status" value="1"/>
</dbReference>
<dbReference type="InterPro" id="IPR052023">
    <property type="entry name" value="Histidine_kinase_KdpD"/>
</dbReference>
<accession>W5QT06</accession>
<dbReference type="SMART" id="SM00387">
    <property type="entry name" value="HATPase_c"/>
    <property type="match status" value="1"/>
</dbReference>
<dbReference type="AlphaFoldDB" id="W5QT06"/>
<dbReference type="Gene3D" id="1.10.287.130">
    <property type="match status" value="1"/>
</dbReference>
<dbReference type="InterPro" id="IPR036890">
    <property type="entry name" value="HATPase_C_sf"/>
</dbReference>
<feature type="domain" description="Histidine kinase" evidence="2">
    <location>
        <begin position="445"/>
        <end position="657"/>
    </location>
</feature>
<proteinExistence type="predicted"/>
<feature type="transmembrane region" description="Helical" evidence="1">
    <location>
        <begin position="320"/>
        <end position="343"/>
    </location>
</feature>
<evidence type="ECO:0000256" key="1">
    <source>
        <dbReference type="SAM" id="Phobius"/>
    </source>
</evidence>
<keyword evidence="1" id="KW-0812">Transmembrane</keyword>
<evidence type="ECO:0000313" key="3">
    <source>
        <dbReference type="EMBL" id="AGH14029.1"/>
    </source>
</evidence>
<dbReference type="PANTHER" id="PTHR45569:SF1">
    <property type="entry name" value="SENSOR PROTEIN KDPD"/>
    <property type="match status" value="1"/>
</dbReference>
<name>W5QT06_9BACT</name>
<dbReference type="PROSITE" id="PS50109">
    <property type="entry name" value="HIS_KIN"/>
    <property type="match status" value="1"/>
</dbReference>
<dbReference type="InterPro" id="IPR003594">
    <property type="entry name" value="HATPase_dom"/>
</dbReference>
<dbReference type="GO" id="GO:0000155">
    <property type="term" value="F:phosphorelay sensor kinase activity"/>
    <property type="evidence" value="ECO:0007669"/>
    <property type="project" value="TreeGrafter"/>
</dbReference>
<dbReference type="SUPFAM" id="SSF55874">
    <property type="entry name" value="ATPase domain of HSP90 chaperone/DNA topoisomerase II/histidine kinase"/>
    <property type="match status" value="1"/>
</dbReference>
<dbReference type="EMBL" id="JX424621">
    <property type="protein sequence ID" value="AGH14029.1"/>
    <property type="molecule type" value="Genomic_DNA"/>
</dbReference>
<protein>
    <submittedName>
        <fullName evidence="3">Signal transduction histidine kinase</fullName>
    </submittedName>
</protein>
<keyword evidence="1" id="KW-1133">Transmembrane helix</keyword>
<keyword evidence="1" id="KW-0472">Membrane</keyword>
<dbReference type="InterPro" id="IPR005467">
    <property type="entry name" value="His_kinase_dom"/>
</dbReference>
<keyword evidence="3" id="KW-0808">Transferase</keyword>
<dbReference type="GO" id="GO:0005886">
    <property type="term" value="C:plasma membrane"/>
    <property type="evidence" value="ECO:0007669"/>
    <property type="project" value="TreeGrafter"/>
</dbReference>
<organism evidence="3">
    <name type="scientific">Prevotella sp. Sc00028</name>
    <dbReference type="NCBI Taxonomy" id="1231728"/>
    <lineage>
        <taxon>Bacteria</taxon>
        <taxon>Pseudomonadati</taxon>
        <taxon>Bacteroidota</taxon>
        <taxon>Bacteroidia</taxon>
        <taxon>Bacteroidales</taxon>
        <taxon>Prevotellaceae</taxon>
        <taxon>Prevotella</taxon>
    </lineage>
</organism>
<keyword evidence="3" id="KW-0418">Kinase</keyword>
<evidence type="ECO:0000259" key="2">
    <source>
        <dbReference type="PROSITE" id="PS50109"/>
    </source>
</evidence>
<dbReference type="Gene3D" id="1.25.40.10">
    <property type="entry name" value="Tetratricopeptide repeat domain"/>
    <property type="match status" value="1"/>
</dbReference>